<feature type="compositionally biased region" description="Basic and acidic residues" evidence="1">
    <location>
        <begin position="92"/>
        <end position="117"/>
    </location>
</feature>
<name>A0AA40KHV5_9HYME</name>
<keyword evidence="3" id="KW-1185">Reference proteome</keyword>
<protein>
    <submittedName>
        <fullName evidence="2">Uncharacterized protein</fullName>
    </submittedName>
</protein>
<accession>A0AA40KHV5</accession>
<dbReference type="EMBL" id="JAHYIQ010000028">
    <property type="protein sequence ID" value="KAK1120902.1"/>
    <property type="molecule type" value="Genomic_DNA"/>
</dbReference>
<proteinExistence type="predicted"/>
<sequence>MFAIEKPAHSTKEKVCPSCSSSSRDILPLIAKRNQRGPLPTGRAMSSVATRDNDRDTRESAAFQEEESSRRSFVVHHRSKPDETHSNQAGSNDDRKNTDSESRWNLDLAQQKEDVTQ</sequence>
<organism evidence="2 3">
    <name type="scientific">Melipona bicolor</name>
    <dbReference type="NCBI Taxonomy" id="60889"/>
    <lineage>
        <taxon>Eukaryota</taxon>
        <taxon>Metazoa</taxon>
        <taxon>Ecdysozoa</taxon>
        <taxon>Arthropoda</taxon>
        <taxon>Hexapoda</taxon>
        <taxon>Insecta</taxon>
        <taxon>Pterygota</taxon>
        <taxon>Neoptera</taxon>
        <taxon>Endopterygota</taxon>
        <taxon>Hymenoptera</taxon>
        <taxon>Apocrita</taxon>
        <taxon>Aculeata</taxon>
        <taxon>Apoidea</taxon>
        <taxon>Anthophila</taxon>
        <taxon>Apidae</taxon>
        <taxon>Melipona</taxon>
    </lineage>
</organism>
<evidence type="ECO:0000313" key="3">
    <source>
        <dbReference type="Proteomes" id="UP001177670"/>
    </source>
</evidence>
<reference evidence="2" key="1">
    <citation type="submission" date="2021-10" db="EMBL/GenBank/DDBJ databases">
        <title>Melipona bicolor Genome sequencing and assembly.</title>
        <authorList>
            <person name="Araujo N.S."/>
            <person name="Arias M.C."/>
        </authorList>
    </citation>
    <scope>NUCLEOTIDE SEQUENCE</scope>
    <source>
        <strain evidence="2">USP_2M_L1-L4_2017</strain>
        <tissue evidence="2">Whole body</tissue>
    </source>
</reference>
<dbReference type="AlphaFoldDB" id="A0AA40KHV5"/>
<evidence type="ECO:0000313" key="2">
    <source>
        <dbReference type="EMBL" id="KAK1120902.1"/>
    </source>
</evidence>
<comment type="caution">
    <text evidence="2">The sequence shown here is derived from an EMBL/GenBank/DDBJ whole genome shotgun (WGS) entry which is preliminary data.</text>
</comment>
<feature type="region of interest" description="Disordered" evidence="1">
    <location>
        <begin position="1"/>
        <end position="117"/>
    </location>
</feature>
<dbReference type="Proteomes" id="UP001177670">
    <property type="component" value="Unassembled WGS sequence"/>
</dbReference>
<gene>
    <name evidence="2" type="ORF">K0M31_010686</name>
</gene>
<feature type="compositionally biased region" description="Basic and acidic residues" evidence="1">
    <location>
        <begin position="1"/>
        <end position="15"/>
    </location>
</feature>
<evidence type="ECO:0000256" key="1">
    <source>
        <dbReference type="SAM" id="MobiDB-lite"/>
    </source>
</evidence>